<comment type="caution">
    <text evidence="3">The sequence shown here is derived from an EMBL/GenBank/DDBJ whole genome shotgun (WGS) entry which is preliminary data.</text>
</comment>
<accession>A0ABW1UIU1</accession>
<keyword evidence="2" id="KW-0732">Signal</keyword>
<name>A0ABW1UIU1_9LACO</name>
<protein>
    <recommendedName>
        <fullName evidence="5">Extracellular protein</fullName>
    </recommendedName>
</protein>
<evidence type="ECO:0000256" key="1">
    <source>
        <dbReference type="SAM" id="MobiDB-lite"/>
    </source>
</evidence>
<organism evidence="3 4">
    <name type="scientific">Lactiplantibacillus daoliensis</name>
    <dbReference type="NCBI Taxonomy" id="2559916"/>
    <lineage>
        <taxon>Bacteria</taxon>
        <taxon>Bacillati</taxon>
        <taxon>Bacillota</taxon>
        <taxon>Bacilli</taxon>
        <taxon>Lactobacillales</taxon>
        <taxon>Lactobacillaceae</taxon>
        <taxon>Lactiplantibacillus</taxon>
    </lineage>
</organism>
<gene>
    <name evidence="3" type="ORF">ACFQH1_10275</name>
</gene>
<evidence type="ECO:0000313" key="4">
    <source>
        <dbReference type="Proteomes" id="UP001596227"/>
    </source>
</evidence>
<dbReference type="EMBL" id="JBHSSB010000030">
    <property type="protein sequence ID" value="MFC6295584.1"/>
    <property type="molecule type" value="Genomic_DNA"/>
</dbReference>
<feature type="chain" id="PRO_5046596573" description="Extracellular protein" evidence="2">
    <location>
        <begin position="33"/>
        <end position="288"/>
    </location>
</feature>
<evidence type="ECO:0000256" key="2">
    <source>
        <dbReference type="SAM" id="SignalP"/>
    </source>
</evidence>
<feature type="signal peptide" evidence="2">
    <location>
        <begin position="1"/>
        <end position="32"/>
    </location>
</feature>
<proteinExistence type="predicted"/>
<dbReference type="Proteomes" id="UP001596227">
    <property type="component" value="Unassembled WGS sequence"/>
</dbReference>
<evidence type="ECO:0008006" key="5">
    <source>
        <dbReference type="Google" id="ProtNLM"/>
    </source>
</evidence>
<sequence length="288" mass="30608">MKKFKTLLATVALAWPMAVTPLAPTATLLANAATTKAAKSTTENLLKAPTIKKVAYHAIKTGVPIYKITFAADKSVATLTPTTKAVATKTTYTTTKTVDVTTGKKGTKSTTYLLLKTTKGSAVGWVKATSLTKGAYKVPAKKTKLKKTATKKAPKRATTKKAVKKSTKKATTKKATKKTTPKKTAKLTVKKTPKKAVAAKTTWLELTKRATLTKKAYTSAKASPYYRAAFAADRPTVSLTKAGTLKAGKTYHATKAFYAKTSAKASTHEYILLTGAGWTPATALKTAK</sequence>
<dbReference type="RefSeq" id="WP_171000391.1">
    <property type="nucleotide sequence ID" value="NZ_BJDH01000010.1"/>
</dbReference>
<reference evidence="4" key="1">
    <citation type="journal article" date="2019" name="Int. J. Syst. Evol. Microbiol.">
        <title>The Global Catalogue of Microorganisms (GCM) 10K type strain sequencing project: providing services to taxonomists for standard genome sequencing and annotation.</title>
        <authorList>
            <consortium name="The Broad Institute Genomics Platform"/>
            <consortium name="The Broad Institute Genome Sequencing Center for Infectious Disease"/>
            <person name="Wu L."/>
            <person name="Ma J."/>
        </authorList>
    </citation>
    <scope>NUCLEOTIDE SEQUENCE [LARGE SCALE GENOMIC DNA]</scope>
    <source>
        <strain evidence="4">CCM 8934</strain>
    </source>
</reference>
<keyword evidence="4" id="KW-1185">Reference proteome</keyword>
<feature type="region of interest" description="Disordered" evidence="1">
    <location>
        <begin position="143"/>
        <end position="191"/>
    </location>
</feature>
<evidence type="ECO:0000313" key="3">
    <source>
        <dbReference type="EMBL" id="MFC6295584.1"/>
    </source>
</evidence>